<keyword evidence="2" id="KW-1185">Reference proteome</keyword>
<evidence type="ECO:0000313" key="1">
    <source>
        <dbReference type="EMBL" id="QOV87595.1"/>
    </source>
</evidence>
<protein>
    <submittedName>
        <fullName evidence="1">Recombinase family protein</fullName>
    </submittedName>
</protein>
<name>A0A7M2WPZ6_9BACT</name>
<reference evidence="1 2" key="1">
    <citation type="submission" date="2020-10" db="EMBL/GenBank/DDBJ databases">
        <title>Wide distribution of Phycisphaera-like planctomycetes from WD2101 soil group in peatlands and genome analysis of the first cultivated representative.</title>
        <authorList>
            <person name="Dedysh S.N."/>
            <person name="Beletsky A.V."/>
            <person name="Ivanova A."/>
            <person name="Kulichevskaya I.S."/>
            <person name="Suzina N.E."/>
            <person name="Philippov D.A."/>
            <person name="Rakitin A.L."/>
            <person name="Mardanov A.V."/>
            <person name="Ravin N.V."/>
        </authorList>
    </citation>
    <scope>NUCLEOTIDE SEQUENCE [LARGE SCALE GENOMIC DNA]</scope>
    <source>
        <strain evidence="1 2">M1803</strain>
    </source>
</reference>
<dbReference type="GO" id="GO:0000150">
    <property type="term" value="F:DNA strand exchange activity"/>
    <property type="evidence" value="ECO:0007669"/>
    <property type="project" value="InterPro"/>
</dbReference>
<dbReference type="Gene3D" id="3.40.50.1390">
    <property type="entry name" value="Resolvase, N-terminal catalytic domain"/>
    <property type="match status" value="1"/>
</dbReference>
<dbReference type="Proteomes" id="UP000593765">
    <property type="component" value="Chromosome"/>
</dbReference>
<sequence>MGVKPPLVISYLRFSRPEHMRGDCLHRQLDASEKWAAERGMRITDSLRDLGAIGREERVRGANAGDQGGRGALELGGAGERAVGRADGASSPVTGTLLFRCLADVFGLADRISHDAPLAELVYENLRHDRPAVGQRGVVVKRPLGVVD</sequence>
<dbReference type="KEGG" id="hbs:IPV69_15000"/>
<proteinExistence type="predicted"/>
<evidence type="ECO:0000313" key="2">
    <source>
        <dbReference type="Proteomes" id="UP000593765"/>
    </source>
</evidence>
<accession>A0A7M2WPZ6</accession>
<organism evidence="1 2">
    <name type="scientific">Humisphaera borealis</name>
    <dbReference type="NCBI Taxonomy" id="2807512"/>
    <lineage>
        <taxon>Bacteria</taxon>
        <taxon>Pseudomonadati</taxon>
        <taxon>Planctomycetota</taxon>
        <taxon>Phycisphaerae</taxon>
        <taxon>Tepidisphaerales</taxon>
        <taxon>Tepidisphaeraceae</taxon>
        <taxon>Humisphaera</taxon>
    </lineage>
</organism>
<dbReference type="GO" id="GO:0003677">
    <property type="term" value="F:DNA binding"/>
    <property type="evidence" value="ECO:0007669"/>
    <property type="project" value="InterPro"/>
</dbReference>
<dbReference type="EMBL" id="CP063458">
    <property type="protein sequence ID" value="QOV87595.1"/>
    <property type="molecule type" value="Genomic_DNA"/>
</dbReference>
<dbReference type="InterPro" id="IPR036162">
    <property type="entry name" value="Resolvase-like_N_sf"/>
</dbReference>
<dbReference type="AlphaFoldDB" id="A0A7M2WPZ6"/>
<gene>
    <name evidence="1" type="ORF">IPV69_15000</name>
</gene>